<protein>
    <submittedName>
        <fullName evidence="1">Uncharacterized protein</fullName>
    </submittedName>
</protein>
<name>A0ACC1TAW8_9APHY</name>
<keyword evidence="2" id="KW-1185">Reference proteome</keyword>
<accession>A0ACC1TAW8</accession>
<reference evidence="1" key="1">
    <citation type="submission" date="2022-07" db="EMBL/GenBank/DDBJ databases">
        <title>Genome Sequence of Phlebia brevispora.</title>
        <authorList>
            <person name="Buettner E."/>
        </authorList>
    </citation>
    <scope>NUCLEOTIDE SEQUENCE</scope>
    <source>
        <strain evidence="1">MPL23</strain>
    </source>
</reference>
<comment type="caution">
    <text evidence="1">The sequence shown here is derived from an EMBL/GenBank/DDBJ whole genome shotgun (WGS) entry which is preliminary data.</text>
</comment>
<gene>
    <name evidence="1" type="ORF">NM688_g1624</name>
</gene>
<dbReference type="EMBL" id="JANHOG010000181">
    <property type="protein sequence ID" value="KAJ3557144.1"/>
    <property type="molecule type" value="Genomic_DNA"/>
</dbReference>
<proteinExistence type="predicted"/>
<organism evidence="1 2">
    <name type="scientific">Phlebia brevispora</name>
    <dbReference type="NCBI Taxonomy" id="194682"/>
    <lineage>
        <taxon>Eukaryota</taxon>
        <taxon>Fungi</taxon>
        <taxon>Dikarya</taxon>
        <taxon>Basidiomycota</taxon>
        <taxon>Agaricomycotina</taxon>
        <taxon>Agaricomycetes</taxon>
        <taxon>Polyporales</taxon>
        <taxon>Meruliaceae</taxon>
        <taxon>Phlebia</taxon>
    </lineage>
</organism>
<sequence>MPRQSKPKPTKSRQEWARDYAKLDRERAAQKLTAPRGFWILRSYAAKYFSDAIGHRDLDSILPISRRKNQHGGLNDIMKYNLCDVVALVLRLQPTYGPTERAPPRGQEIMLSKARDEYKLESCQLRRLKPRRTAPNPHQKGEMTFYNREDVVALNAQIEAAAKAPRGVPIARNNTIDAPYDFDVEDYFLGLSVEDAATKFTELTDLPLEAKYINKET</sequence>
<dbReference type="Proteomes" id="UP001148662">
    <property type="component" value="Unassembled WGS sequence"/>
</dbReference>
<evidence type="ECO:0000313" key="1">
    <source>
        <dbReference type="EMBL" id="KAJ3557144.1"/>
    </source>
</evidence>
<evidence type="ECO:0000313" key="2">
    <source>
        <dbReference type="Proteomes" id="UP001148662"/>
    </source>
</evidence>